<dbReference type="Proteomes" id="UP000063234">
    <property type="component" value="Chromosome"/>
</dbReference>
<feature type="binding site" evidence="5">
    <location>
        <position position="94"/>
    </location>
    <ligand>
        <name>Zn(2+)</name>
        <dbReference type="ChEBI" id="CHEBI:29105"/>
    </ligand>
</feature>
<dbReference type="InterPro" id="IPR000688">
    <property type="entry name" value="HypA/HybF"/>
</dbReference>
<dbReference type="EMBL" id="AP013035">
    <property type="protein sequence ID" value="BAT71944.1"/>
    <property type="molecule type" value="Genomic_DNA"/>
</dbReference>
<name>A0A0S3QUE4_THET7</name>
<evidence type="ECO:0000256" key="2">
    <source>
        <dbReference type="ARBA" id="ARBA00022596"/>
    </source>
</evidence>
<feature type="binding site" evidence="5">
    <location>
        <position position="2"/>
    </location>
    <ligand>
        <name>Ni(2+)</name>
        <dbReference type="ChEBI" id="CHEBI:49786"/>
    </ligand>
</feature>
<accession>A0A0S3QUE4</accession>
<reference evidence="7" key="1">
    <citation type="journal article" date="2018" name="Science">
        <title>A primordial and reversible TCA cycle in a facultatively chemolithoautotrophic thermophile.</title>
        <authorList>
            <person name="Nunoura T."/>
            <person name="Chikaraishi Y."/>
            <person name="Izaki R."/>
            <person name="Suwa T."/>
            <person name="Sato T."/>
            <person name="Harada T."/>
            <person name="Mori K."/>
            <person name="Kato Y."/>
            <person name="Miyazaki M."/>
            <person name="Shimamura S."/>
            <person name="Yanagawa K."/>
            <person name="Shuto A."/>
            <person name="Ohkouchi N."/>
            <person name="Fujita N."/>
            <person name="Takaki Y."/>
            <person name="Atomi H."/>
            <person name="Takai K."/>
        </authorList>
    </citation>
    <scope>NUCLEOTIDE SEQUENCE [LARGE SCALE GENOMIC DNA]</scope>
    <source>
        <strain evidence="7">DSM 17441 / JCM 13301 / NBRC 103674 / ABI70S6</strain>
    </source>
</reference>
<dbReference type="KEGG" id="ttk:TST_1152"/>
<proteinExistence type="inferred from homology"/>
<dbReference type="GO" id="GO:0016151">
    <property type="term" value="F:nickel cation binding"/>
    <property type="evidence" value="ECO:0007669"/>
    <property type="project" value="UniProtKB-UniRule"/>
</dbReference>
<keyword evidence="2 5" id="KW-0533">Nickel</keyword>
<dbReference type="Pfam" id="PF01155">
    <property type="entry name" value="HypA"/>
    <property type="match status" value="1"/>
</dbReference>
<dbReference type="GO" id="GO:0051604">
    <property type="term" value="P:protein maturation"/>
    <property type="evidence" value="ECO:0007669"/>
    <property type="project" value="InterPro"/>
</dbReference>
<organism evidence="6 7">
    <name type="scientific">Thermosulfidibacter takaii (strain DSM 17441 / JCM 13301 / NBRC 103674 / ABI70S6)</name>
    <dbReference type="NCBI Taxonomy" id="1298851"/>
    <lineage>
        <taxon>Bacteria</taxon>
        <taxon>Pseudomonadati</taxon>
        <taxon>Thermosulfidibacterota</taxon>
        <taxon>Thermosulfidibacteria</taxon>
        <taxon>Thermosulfidibacterales</taxon>
        <taxon>Thermosulfidibacteraceae</taxon>
    </lineage>
</organism>
<evidence type="ECO:0000256" key="5">
    <source>
        <dbReference type="HAMAP-Rule" id="MF_00213"/>
    </source>
</evidence>
<comment type="function">
    <text evidence="5">Involved in the maturation of [NiFe] hydrogenases. Required for nickel insertion into the metal center of the hydrogenase.</text>
</comment>
<dbReference type="OrthoDB" id="9800361at2"/>
<dbReference type="HAMAP" id="MF_00213">
    <property type="entry name" value="HypA_HybF"/>
    <property type="match status" value="1"/>
</dbReference>
<evidence type="ECO:0000256" key="1">
    <source>
        <dbReference type="ARBA" id="ARBA00010748"/>
    </source>
</evidence>
<dbReference type="PANTHER" id="PTHR34535:SF3">
    <property type="entry name" value="HYDROGENASE MATURATION FACTOR HYPA"/>
    <property type="match status" value="1"/>
</dbReference>
<dbReference type="PANTHER" id="PTHR34535">
    <property type="entry name" value="HYDROGENASE MATURATION FACTOR HYPA"/>
    <property type="match status" value="1"/>
</dbReference>
<evidence type="ECO:0000313" key="6">
    <source>
        <dbReference type="EMBL" id="BAT71944.1"/>
    </source>
</evidence>
<dbReference type="AlphaFoldDB" id="A0A0S3QUE4"/>
<dbReference type="GO" id="GO:0008270">
    <property type="term" value="F:zinc ion binding"/>
    <property type="evidence" value="ECO:0007669"/>
    <property type="project" value="UniProtKB-UniRule"/>
</dbReference>
<sequence>MHESTLAQSLIKMLLDIAEREKAKKVISCTVKVGKLSGVVVESFKFAFNVLKKESEVTKGAELVIEEVELTYRCGDCGEIFKREDFFFVECPKCGSMKVELVSGEEFDLDAVELEV</sequence>
<comment type="similarity">
    <text evidence="1 5">Belongs to the HypA/HybF family.</text>
</comment>
<keyword evidence="7" id="KW-1185">Reference proteome</keyword>
<feature type="binding site" evidence="5">
    <location>
        <position position="77"/>
    </location>
    <ligand>
        <name>Zn(2+)</name>
        <dbReference type="ChEBI" id="CHEBI:29105"/>
    </ligand>
</feature>
<protein>
    <recommendedName>
        <fullName evidence="5">Hydrogenase maturation factor HypA</fullName>
    </recommendedName>
</protein>
<dbReference type="STRING" id="1298851.TST_1152"/>
<dbReference type="RefSeq" id="WP_068549939.1">
    <property type="nucleotide sequence ID" value="NZ_AP013035.1"/>
</dbReference>
<evidence type="ECO:0000256" key="4">
    <source>
        <dbReference type="ARBA" id="ARBA00022833"/>
    </source>
</evidence>
<evidence type="ECO:0000313" key="7">
    <source>
        <dbReference type="Proteomes" id="UP000063234"/>
    </source>
</evidence>
<dbReference type="Gene3D" id="3.30.2320.80">
    <property type="match status" value="1"/>
</dbReference>
<dbReference type="PROSITE" id="PS01249">
    <property type="entry name" value="HYPA"/>
    <property type="match status" value="1"/>
</dbReference>
<evidence type="ECO:0000256" key="3">
    <source>
        <dbReference type="ARBA" id="ARBA00022723"/>
    </source>
</evidence>
<keyword evidence="4 5" id="KW-0862">Zinc</keyword>
<keyword evidence="3 5" id="KW-0479">Metal-binding</keyword>
<feature type="binding site" evidence="5">
    <location>
        <position position="74"/>
    </location>
    <ligand>
        <name>Zn(2+)</name>
        <dbReference type="ChEBI" id="CHEBI:29105"/>
    </ligand>
</feature>
<dbReference type="InterPro" id="IPR020538">
    <property type="entry name" value="Hydgase_Ni_incorp_HypA/HybF_CS"/>
</dbReference>
<gene>
    <name evidence="5 6" type="primary">hypA</name>
    <name evidence="6" type="ORF">TST_1152</name>
</gene>
<feature type="binding site" evidence="5">
    <location>
        <position position="91"/>
    </location>
    <ligand>
        <name>Zn(2+)</name>
        <dbReference type="ChEBI" id="CHEBI:29105"/>
    </ligand>
</feature>
<dbReference type="NCBIfam" id="TIGR00100">
    <property type="entry name" value="hypA"/>
    <property type="match status" value="1"/>
</dbReference>
<dbReference type="PIRSF" id="PIRSF004761">
    <property type="entry name" value="Hydrgn_mat_HypA"/>
    <property type="match status" value="1"/>
</dbReference>